<feature type="compositionally biased region" description="Basic and acidic residues" evidence="1">
    <location>
        <begin position="51"/>
        <end position="63"/>
    </location>
</feature>
<evidence type="ECO:0000313" key="5">
    <source>
        <dbReference type="Proteomes" id="UP000324748"/>
    </source>
</evidence>
<evidence type="ECO:0000313" key="2">
    <source>
        <dbReference type="EMBL" id="KAA1065845.1"/>
    </source>
</evidence>
<evidence type="ECO:0000313" key="4">
    <source>
        <dbReference type="EMBL" id="KAA1112362.1"/>
    </source>
</evidence>
<feature type="compositionally biased region" description="Polar residues" evidence="1">
    <location>
        <begin position="1"/>
        <end position="41"/>
    </location>
</feature>
<organism evidence="2 5">
    <name type="scientific">Puccinia graminis f. sp. tritici</name>
    <dbReference type="NCBI Taxonomy" id="56615"/>
    <lineage>
        <taxon>Eukaryota</taxon>
        <taxon>Fungi</taxon>
        <taxon>Dikarya</taxon>
        <taxon>Basidiomycota</taxon>
        <taxon>Pucciniomycotina</taxon>
        <taxon>Pucciniomycetes</taxon>
        <taxon>Pucciniales</taxon>
        <taxon>Pucciniaceae</taxon>
        <taxon>Puccinia</taxon>
    </lineage>
</organism>
<proteinExistence type="predicted"/>
<accession>A0A5B0LN95</accession>
<feature type="region of interest" description="Disordered" evidence="1">
    <location>
        <begin position="1"/>
        <end position="63"/>
    </location>
</feature>
<reference evidence="5 6" key="1">
    <citation type="submission" date="2019-05" db="EMBL/GenBank/DDBJ databases">
        <title>Emergence of the Ug99 lineage of the wheat stem rust pathogen through somatic hybridization.</title>
        <authorList>
            <person name="Li F."/>
            <person name="Upadhyaya N.M."/>
            <person name="Sperschneider J."/>
            <person name="Matny O."/>
            <person name="Nguyen-Phuc H."/>
            <person name="Mago R."/>
            <person name="Raley C."/>
            <person name="Miller M.E."/>
            <person name="Silverstein K.A.T."/>
            <person name="Henningsen E."/>
            <person name="Hirsch C.D."/>
            <person name="Visser B."/>
            <person name="Pretorius Z.A."/>
            <person name="Steffenson B.J."/>
            <person name="Schwessinger B."/>
            <person name="Dodds P.N."/>
            <person name="Figueroa M."/>
        </authorList>
    </citation>
    <scope>NUCLEOTIDE SEQUENCE [LARGE SCALE GENOMIC DNA]</scope>
    <source>
        <strain evidence="2">21-0</strain>
        <strain evidence="3 6">Ug99</strain>
    </source>
</reference>
<comment type="caution">
    <text evidence="2">The sequence shown here is derived from an EMBL/GenBank/DDBJ whole genome shotgun (WGS) entry which is preliminary data.</text>
</comment>
<dbReference type="EMBL" id="VDEP01000314">
    <property type="protein sequence ID" value="KAA1104938.1"/>
    <property type="molecule type" value="Genomic_DNA"/>
</dbReference>
<gene>
    <name evidence="2" type="ORF">PGT21_012766</name>
    <name evidence="3" type="ORF">PGTUg99_001660</name>
    <name evidence="4" type="ORF">PGTUg99_008989</name>
</gene>
<dbReference type="Proteomes" id="UP000324748">
    <property type="component" value="Unassembled WGS sequence"/>
</dbReference>
<dbReference type="EMBL" id="VDEP01000278">
    <property type="protein sequence ID" value="KAA1112362.1"/>
    <property type="molecule type" value="Genomic_DNA"/>
</dbReference>
<dbReference type="OrthoDB" id="10285607at2759"/>
<evidence type="ECO:0000313" key="3">
    <source>
        <dbReference type="EMBL" id="KAA1104938.1"/>
    </source>
</evidence>
<dbReference type="AlphaFoldDB" id="A0A5B0LN95"/>
<protein>
    <submittedName>
        <fullName evidence="2">Uncharacterized protein</fullName>
    </submittedName>
</protein>
<name>A0A5B0LN95_PUCGR</name>
<sequence length="63" mass="7184">MDASQDNSMSQSESLSNFKQQSSGVQPSQPTTSNDKSQNPQAPKRGRRTKKEMAEWRDQQERI</sequence>
<dbReference type="Proteomes" id="UP000325313">
    <property type="component" value="Unassembled WGS sequence"/>
</dbReference>
<dbReference type="EMBL" id="VSWC01000196">
    <property type="protein sequence ID" value="KAA1065845.1"/>
    <property type="molecule type" value="Genomic_DNA"/>
</dbReference>
<evidence type="ECO:0000256" key="1">
    <source>
        <dbReference type="SAM" id="MobiDB-lite"/>
    </source>
</evidence>
<keyword evidence="5" id="KW-1185">Reference proteome</keyword>
<evidence type="ECO:0000313" key="6">
    <source>
        <dbReference type="Proteomes" id="UP000325313"/>
    </source>
</evidence>